<feature type="active site" description="Proton acceptor" evidence="7">
    <location>
        <position position="107"/>
    </location>
</feature>
<evidence type="ECO:0000256" key="5">
    <source>
        <dbReference type="ARBA" id="ARBA00022984"/>
    </source>
</evidence>
<feature type="region of interest" description="Disordered" evidence="10">
    <location>
        <begin position="232"/>
        <end position="251"/>
    </location>
</feature>
<feature type="active site" description="Acyl-ester intermediate" evidence="7">
    <location>
        <position position="104"/>
    </location>
</feature>
<dbReference type="InterPro" id="IPR001967">
    <property type="entry name" value="Peptidase_S11_N"/>
</dbReference>
<feature type="compositionally biased region" description="Pro residues" evidence="10">
    <location>
        <begin position="37"/>
        <end position="49"/>
    </location>
</feature>
<dbReference type="GO" id="GO:0009002">
    <property type="term" value="F:serine-type D-Ala-D-Ala carboxypeptidase activity"/>
    <property type="evidence" value="ECO:0007669"/>
    <property type="project" value="InterPro"/>
</dbReference>
<dbReference type="GO" id="GO:0008360">
    <property type="term" value="P:regulation of cell shape"/>
    <property type="evidence" value="ECO:0007669"/>
    <property type="project" value="UniProtKB-KW"/>
</dbReference>
<keyword evidence="11" id="KW-0472">Membrane</keyword>
<evidence type="ECO:0000256" key="8">
    <source>
        <dbReference type="PIRSR" id="PIRSR618044-2"/>
    </source>
</evidence>
<dbReference type="PANTHER" id="PTHR21581">
    <property type="entry name" value="D-ALANYL-D-ALANINE CARBOXYPEPTIDASE"/>
    <property type="match status" value="1"/>
</dbReference>
<evidence type="ECO:0000256" key="11">
    <source>
        <dbReference type="SAM" id="Phobius"/>
    </source>
</evidence>
<evidence type="ECO:0000313" key="14">
    <source>
        <dbReference type="Proteomes" id="UP000215043"/>
    </source>
</evidence>
<name>A0A223RZF2_9ACTN</name>
<evidence type="ECO:0000259" key="12">
    <source>
        <dbReference type="Pfam" id="PF00768"/>
    </source>
</evidence>
<dbReference type="GO" id="GO:0006508">
    <property type="term" value="P:proteolysis"/>
    <property type="evidence" value="ECO:0007669"/>
    <property type="project" value="InterPro"/>
</dbReference>
<dbReference type="KEGG" id="aey:CDG81_19040"/>
<keyword evidence="13" id="KW-0645">Protease</keyword>
<keyword evidence="13" id="KW-0121">Carboxypeptidase</keyword>
<sequence>MALFVPAGTAATSRTRPNCPNAALPPPPVDSSEEPAPGEPSPEPLPVPEEPIGGPGMGRCGPVVPPGAPAPPGQVSSAAWIVAELGSGRVLAAKNPHGRYRPASVIKILTALVAVRELDPADTITATRADAEVEGSSVGLKPGVTYTVRQVLAGLILQSGNDAAHALARELGGTEETVRRMNRLAWRLRAEDTRAATTSGLDGPGMSTSAYDMALILRAALDHPEFARPASAKRTQLPAPPGQPPLRIASDSDVMRGYPGAVFGKTGFTDDARHTRVVAAERNGRELVAVLLRGEHRPVEMSEQAAALLDYGFRLDGRQVVGELVPRRAPEPSTTPTATSVPVEAAQRNAEEGEGRFGRFGVGFLVLLALAVVTILAALRTHHARRRIGRSAGGRHDDPGEHG</sequence>
<dbReference type="PANTHER" id="PTHR21581:SF33">
    <property type="entry name" value="D-ALANYL-D-ALANINE CARBOXYPEPTIDASE DACB"/>
    <property type="match status" value="1"/>
</dbReference>
<keyword evidence="4" id="KW-0133">Cell shape</keyword>
<proteinExistence type="inferred from homology"/>
<dbReference type="Gene3D" id="3.40.710.10">
    <property type="entry name" value="DD-peptidase/beta-lactamase superfamily"/>
    <property type="match status" value="1"/>
</dbReference>
<keyword evidence="11" id="KW-0812">Transmembrane</keyword>
<evidence type="ECO:0000256" key="4">
    <source>
        <dbReference type="ARBA" id="ARBA00022960"/>
    </source>
</evidence>
<keyword evidence="2" id="KW-0732">Signal</keyword>
<dbReference type="SUPFAM" id="SSF56601">
    <property type="entry name" value="beta-lactamase/transpeptidase-like"/>
    <property type="match status" value="1"/>
</dbReference>
<feature type="transmembrane region" description="Helical" evidence="11">
    <location>
        <begin position="357"/>
        <end position="379"/>
    </location>
</feature>
<evidence type="ECO:0000313" key="13">
    <source>
        <dbReference type="EMBL" id="ASU81270.1"/>
    </source>
</evidence>
<organism evidence="13 14">
    <name type="scientific">Actinopolyspora erythraea</name>
    <dbReference type="NCBI Taxonomy" id="414996"/>
    <lineage>
        <taxon>Bacteria</taxon>
        <taxon>Bacillati</taxon>
        <taxon>Actinomycetota</taxon>
        <taxon>Actinomycetes</taxon>
        <taxon>Actinopolysporales</taxon>
        <taxon>Actinopolysporaceae</taxon>
        <taxon>Actinopolyspora</taxon>
    </lineage>
</organism>
<feature type="active site" evidence="7">
    <location>
        <position position="159"/>
    </location>
</feature>
<dbReference type="Proteomes" id="UP000215043">
    <property type="component" value="Chromosome"/>
</dbReference>
<dbReference type="AlphaFoldDB" id="A0A223RZF2"/>
<protein>
    <submittedName>
        <fullName evidence="13">D-alanyl-D-alanine carboxypeptidase</fullName>
    </submittedName>
</protein>
<dbReference type="InterPro" id="IPR018044">
    <property type="entry name" value="Peptidase_S11"/>
</dbReference>
<evidence type="ECO:0000256" key="9">
    <source>
        <dbReference type="RuleBase" id="RU004016"/>
    </source>
</evidence>
<feature type="region of interest" description="Disordered" evidence="10">
    <location>
        <begin position="1"/>
        <end position="71"/>
    </location>
</feature>
<dbReference type="InterPro" id="IPR012338">
    <property type="entry name" value="Beta-lactam/transpept-like"/>
</dbReference>
<dbReference type="Pfam" id="PF00768">
    <property type="entry name" value="Peptidase_S11"/>
    <property type="match status" value="1"/>
</dbReference>
<evidence type="ECO:0000256" key="1">
    <source>
        <dbReference type="ARBA" id="ARBA00007164"/>
    </source>
</evidence>
<accession>A0A223RZF2</accession>
<dbReference type="GO" id="GO:0071555">
    <property type="term" value="P:cell wall organization"/>
    <property type="evidence" value="ECO:0007669"/>
    <property type="project" value="UniProtKB-KW"/>
</dbReference>
<keyword evidence="6" id="KW-0961">Cell wall biogenesis/degradation</keyword>
<keyword evidence="11" id="KW-1133">Transmembrane helix</keyword>
<evidence type="ECO:0000256" key="6">
    <source>
        <dbReference type="ARBA" id="ARBA00023316"/>
    </source>
</evidence>
<keyword evidence="3" id="KW-0378">Hydrolase</keyword>
<dbReference type="EMBL" id="CP022752">
    <property type="protein sequence ID" value="ASU81270.1"/>
    <property type="molecule type" value="Genomic_DNA"/>
</dbReference>
<dbReference type="GO" id="GO:0009252">
    <property type="term" value="P:peptidoglycan biosynthetic process"/>
    <property type="evidence" value="ECO:0007669"/>
    <property type="project" value="UniProtKB-KW"/>
</dbReference>
<evidence type="ECO:0000256" key="10">
    <source>
        <dbReference type="SAM" id="MobiDB-lite"/>
    </source>
</evidence>
<dbReference type="PRINTS" id="PR00725">
    <property type="entry name" value="DADACBPTASE1"/>
</dbReference>
<reference evidence="13 14" key="1">
    <citation type="submission" date="2017-08" db="EMBL/GenBank/DDBJ databases">
        <title>The complete genome sequence of moderately halophilic actinomycete Actinopolyspora erythraea YIM 90600, the producer of novel erythromycin, novel actinopolysporins A-C and tubercidin.</title>
        <authorList>
            <person name="Yin M."/>
            <person name="Tang S."/>
        </authorList>
    </citation>
    <scope>NUCLEOTIDE SEQUENCE [LARGE SCALE GENOMIC DNA]</scope>
    <source>
        <strain evidence="13 14">YIM 90600</strain>
    </source>
</reference>
<feature type="domain" description="Peptidase S11 D-alanyl-D-alanine carboxypeptidase A N-terminal" evidence="12">
    <location>
        <begin position="70"/>
        <end position="293"/>
    </location>
</feature>
<evidence type="ECO:0000256" key="2">
    <source>
        <dbReference type="ARBA" id="ARBA00022729"/>
    </source>
</evidence>
<feature type="binding site" evidence="8">
    <location>
        <position position="265"/>
    </location>
    <ligand>
        <name>substrate</name>
    </ligand>
</feature>
<dbReference type="OrthoDB" id="3663940at2"/>
<gene>
    <name evidence="13" type="ORF">CDG81_19040</name>
</gene>
<evidence type="ECO:0000256" key="7">
    <source>
        <dbReference type="PIRSR" id="PIRSR618044-1"/>
    </source>
</evidence>
<keyword evidence="5" id="KW-0573">Peptidoglycan synthesis</keyword>
<evidence type="ECO:0000256" key="3">
    <source>
        <dbReference type="ARBA" id="ARBA00022801"/>
    </source>
</evidence>
<comment type="similarity">
    <text evidence="1 9">Belongs to the peptidase S11 family.</text>
</comment>